<dbReference type="Proteomes" id="UP001054945">
    <property type="component" value="Unassembled WGS sequence"/>
</dbReference>
<comment type="caution">
    <text evidence="1">The sequence shown here is derived from an EMBL/GenBank/DDBJ whole genome shotgun (WGS) entry which is preliminary data.</text>
</comment>
<protein>
    <submittedName>
        <fullName evidence="1">Uncharacterized protein</fullName>
    </submittedName>
</protein>
<accession>A0AAV4XU14</accession>
<evidence type="ECO:0000313" key="1">
    <source>
        <dbReference type="EMBL" id="GIY97424.1"/>
    </source>
</evidence>
<gene>
    <name evidence="1" type="ORF">CEXT_465631</name>
</gene>
<name>A0AAV4XU14_CAEEX</name>
<dbReference type="AlphaFoldDB" id="A0AAV4XU14"/>
<sequence length="120" mass="13973">MRPVQENLPVLTCICRQYTRESSSLPALRHRYTDKRYVRIQRLKRGKVTKVSAHSVLQAKCHQSSQSFRKLINVGGLFPRLGDELARKEKPLDKKNNTKKCPLHKRRYEWVSRGTTGVLT</sequence>
<organism evidence="1 2">
    <name type="scientific">Caerostris extrusa</name>
    <name type="common">Bark spider</name>
    <name type="synonym">Caerostris bankana</name>
    <dbReference type="NCBI Taxonomy" id="172846"/>
    <lineage>
        <taxon>Eukaryota</taxon>
        <taxon>Metazoa</taxon>
        <taxon>Ecdysozoa</taxon>
        <taxon>Arthropoda</taxon>
        <taxon>Chelicerata</taxon>
        <taxon>Arachnida</taxon>
        <taxon>Araneae</taxon>
        <taxon>Araneomorphae</taxon>
        <taxon>Entelegynae</taxon>
        <taxon>Araneoidea</taxon>
        <taxon>Araneidae</taxon>
        <taxon>Caerostris</taxon>
    </lineage>
</organism>
<dbReference type="EMBL" id="BPLR01000778">
    <property type="protein sequence ID" value="GIY97424.1"/>
    <property type="molecule type" value="Genomic_DNA"/>
</dbReference>
<evidence type="ECO:0000313" key="2">
    <source>
        <dbReference type="Proteomes" id="UP001054945"/>
    </source>
</evidence>
<proteinExistence type="predicted"/>
<reference evidence="1 2" key="1">
    <citation type="submission" date="2021-06" db="EMBL/GenBank/DDBJ databases">
        <title>Caerostris extrusa draft genome.</title>
        <authorList>
            <person name="Kono N."/>
            <person name="Arakawa K."/>
        </authorList>
    </citation>
    <scope>NUCLEOTIDE SEQUENCE [LARGE SCALE GENOMIC DNA]</scope>
</reference>
<keyword evidence="2" id="KW-1185">Reference proteome</keyword>